<gene>
    <name evidence="2" type="ORF">SAMN05421647_102219</name>
</gene>
<keyword evidence="3" id="KW-1185">Reference proteome</keyword>
<evidence type="ECO:0000313" key="3">
    <source>
        <dbReference type="Proteomes" id="UP000186895"/>
    </source>
</evidence>
<name>A0A1N6Q369_9GAMM</name>
<reference evidence="2 3" key="1">
    <citation type="submission" date="2017-01" db="EMBL/GenBank/DDBJ databases">
        <authorList>
            <person name="Mah S.A."/>
            <person name="Swanson W.J."/>
            <person name="Moy G.W."/>
            <person name="Vacquier V.D."/>
        </authorList>
    </citation>
    <scope>NUCLEOTIDE SEQUENCE [LARGE SCALE GENOMIC DNA]</scope>
    <source>
        <strain evidence="2 3">DSM 7027</strain>
    </source>
</reference>
<dbReference type="RefSeq" id="WP_076461593.1">
    <property type="nucleotide sequence ID" value="NZ_FTMN01000002.1"/>
</dbReference>
<dbReference type="Proteomes" id="UP000186895">
    <property type="component" value="Unassembled WGS sequence"/>
</dbReference>
<organism evidence="2 3">
    <name type="scientific">Marinobacterium stanieri</name>
    <dbReference type="NCBI Taxonomy" id="49186"/>
    <lineage>
        <taxon>Bacteria</taxon>
        <taxon>Pseudomonadati</taxon>
        <taxon>Pseudomonadota</taxon>
        <taxon>Gammaproteobacteria</taxon>
        <taxon>Oceanospirillales</taxon>
        <taxon>Oceanospirillaceae</taxon>
        <taxon>Marinobacterium</taxon>
    </lineage>
</organism>
<proteinExistence type="predicted"/>
<protein>
    <submittedName>
        <fullName evidence="2">Uncharacterized protein</fullName>
    </submittedName>
</protein>
<sequence>MANYARIVNGVAVDVSATPESDFHPAIAAEFQSVPDTVRAGWKRNAQGEWSAPSAVTPPAPAPDRPQVGPTTFKILWSSPERLKLKELRPSDPVIDDFFDIIEDTRMEYIDLALSSTQDGIDYCLQQLITTGVVAEADMLTRREEILSGTMK</sequence>
<evidence type="ECO:0000256" key="1">
    <source>
        <dbReference type="SAM" id="MobiDB-lite"/>
    </source>
</evidence>
<evidence type="ECO:0000313" key="2">
    <source>
        <dbReference type="EMBL" id="SIQ10980.1"/>
    </source>
</evidence>
<feature type="region of interest" description="Disordered" evidence="1">
    <location>
        <begin position="45"/>
        <end position="68"/>
    </location>
</feature>
<dbReference type="EMBL" id="FTMN01000002">
    <property type="protein sequence ID" value="SIQ10980.1"/>
    <property type="molecule type" value="Genomic_DNA"/>
</dbReference>
<accession>A0A1N6Q369</accession>
<dbReference type="STRING" id="49186.SAMN05421647_102219"/>
<dbReference type="AlphaFoldDB" id="A0A1N6Q369"/>